<evidence type="ECO:0000256" key="3">
    <source>
        <dbReference type="ARBA" id="ARBA00008435"/>
    </source>
</evidence>
<dbReference type="Pfam" id="PF13307">
    <property type="entry name" value="Helicase_C_2"/>
    <property type="match status" value="1"/>
</dbReference>
<dbReference type="Pfam" id="PF06733">
    <property type="entry name" value="DEAD_2"/>
    <property type="match status" value="1"/>
</dbReference>
<dbReference type="SMART" id="SM00488">
    <property type="entry name" value="DEXDc2"/>
    <property type="match status" value="1"/>
</dbReference>
<keyword evidence="10" id="KW-0411">Iron-sulfur</keyword>
<keyword evidence="8" id="KW-0067">ATP-binding</keyword>
<dbReference type="GO" id="GO:0034085">
    <property type="term" value="P:establishment of sister chromatid cohesion"/>
    <property type="evidence" value="ECO:0007669"/>
    <property type="project" value="TreeGrafter"/>
</dbReference>
<keyword evidence="6" id="KW-0378">Hydrolase</keyword>
<dbReference type="GO" id="GO:0016818">
    <property type="term" value="F:hydrolase activity, acting on acid anhydrides, in phosphorus-containing anhydrides"/>
    <property type="evidence" value="ECO:0007669"/>
    <property type="project" value="InterPro"/>
</dbReference>
<dbReference type="GO" id="GO:0003678">
    <property type="term" value="F:DNA helicase activity"/>
    <property type="evidence" value="ECO:0007669"/>
    <property type="project" value="InterPro"/>
</dbReference>
<evidence type="ECO:0000313" key="15">
    <source>
        <dbReference type="WBParaSite" id="PTRK_0000904000.1"/>
    </source>
</evidence>
<dbReference type="Gene3D" id="3.40.50.300">
    <property type="entry name" value="P-loop containing nucleotide triphosphate hydrolases"/>
    <property type="match status" value="3"/>
</dbReference>
<dbReference type="Gene3D" id="1.10.30.20">
    <property type="entry name" value="Bacterial XPD DNA helicase, FeS cluster domain"/>
    <property type="match status" value="1"/>
</dbReference>
<evidence type="ECO:0000256" key="9">
    <source>
        <dbReference type="ARBA" id="ARBA00023004"/>
    </source>
</evidence>
<dbReference type="GO" id="GO:0003677">
    <property type="term" value="F:DNA binding"/>
    <property type="evidence" value="ECO:0007669"/>
    <property type="project" value="InterPro"/>
</dbReference>
<keyword evidence="12" id="KW-0539">Nucleus</keyword>
<protein>
    <submittedName>
        <fullName evidence="15">Helicase ATP-binding domain-containing protein</fullName>
    </submittedName>
</protein>
<evidence type="ECO:0000259" key="13">
    <source>
        <dbReference type="PROSITE" id="PS51193"/>
    </source>
</evidence>
<dbReference type="InterPro" id="IPR045028">
    <property type="entry name" value="DinG/Rad3-like"/>
</dbReference>
<evidence type="ECO:0000256" key="5">
    <source>
        <dbReference type="ARBA" id="ARBA00022741"/>
    </source>
</evidence>
<dbReference type="PROSITE" id="PS51193">
    <property type="entry name" value="HELICASE_ATP_BIND_2"/>
    <property type="match status" value="1"/>
</dbReference>
<evidence type="ECO:0000256" key="7">
    <source>
        <dbReference type="ARBA" id="ARBA00022806"/>
    </source>
</evidence>
<dbReference type="InterPro" id="IPR010614">
    <property type="entry name" value="RAD3-like_helicase_DEAD"/>
</dbReference>
<evidence type="ECO:0000256" key="1">
    <source>
        <dbReference type="ARBA" id="ARBA00001966"/>
    </source>
</evidence>
<keyword evidence="14" id="KW-1185">Reference proteome</keyword>
<dbReference type="GO" id="GO:0051536">
    <property type="term" value="F:iron-sulfur cluster binding"/>
    <property type="evidence" value="ECO:0007669"/>
    <property type="project" value="UniProtKB-KW"/>
</dbReference>
<dbReference type="PANTHER" id="PTHR11472:SF41">
    <property type="entry name" value="ATP-DEPENDENT DNA HELICASE DDX11-RELATED"/>
    <property type="match status" value="1"/>
</dbReference>
<comment type="subcellular location">
    <subcellularLocation>
        <location evidence="2">Nucleus</location>
    </subcellularLocation>
</comment>
<keyword evidence="11" id="KW-0413">Isomerase</keyword>
<evidence type="ECO:0000256" key="10">
    <source>
        <dbReference type="ARBA" id="ARBA00023014"/>
    </source>
</evidence>
<comment type="similarity">
    <text evidence="3">Belongs to the DEAD box helicase family. DEAH subfamily. DDX11/CHL1 sub-subfamily.</text>
</comment>
<dbReference type="InterPro" id="IPR006555">
    <property type="entry name" value="ATP-dep_Helicase_C"/>
</dbReference>
<dbReference type="WBParaSite" id="PTRK_0000904000.1">
    <property type="protein sequence ID" value="PTRK_0000904000.1"/>
    <property type="gene ID" value="PTRK_0000904000"/>
</dbReference>
<evidence type="ECO:0000313" key="14">
    <source>
        <dbReference type="Proteomes" id="UP000038045"/>
    </source>
</evidence>
<proteinExistence type="inferred from homology"/>
<accession>A0A0N4ZL84</accession>
<dbReference type="Gene3D" id="1.10.275.40">
    <property type="match status" value="1"/>
</dbReference>
<evidence type="ECO:0000256" key="11">
    <source>
        <dbReference type="ARBA" id="ARBA00023235"/>
    </source>
</evidence>
<dbReference type="STRING" id="131310.A0A0N4ZL84"/>
<dbReference type="InterPro" id="IPR042493">
    <property type="entry name" value="XPD_DNA_FeS"/>
</dbReference>
<name>A0A0N4ZL84_PARTI</name>
<sequence length="799" mass="92614">MNDIQIPDDFSFPYQPYSIQNDLMREIFSSIENGNVSIFESPTGTGKSLSTLCSVLTWLKLKKIKIYTTGEELEKKIRELEKEAIGNKDWLEVMKKRHDLIRSSEEALEIKEKMRRINEILKKAKENRWNKSQIKEKEIRKRKVMNDNKNNEMTIYSDDDELEPKNDDINFLNESDFKIEEDEKLRTIQIIYASRTHSQLEQLLEELKKTNFEPNVSLLRSRGMLCINDNVSKLGNISLINEKCNELMKNKSTISKKHKGHLEETINTSNCKCPYYSQKEIEDLSDQILNREAISPETLIDFGKKGIACPYFATRKALNLCDLILTPYNILLNKNARESWDLSLKNNIIIIDEAHNLLETISYIYSNEIDSKMLVSFVALLKEYYDKYEKKFNLKTRQYFRAFQKIILNVNNLLNTTNDNTMTTTKFLYDTGSLNLNLFKIMKIFDDTQLWRKLHGFYLTSETLKNQATRQSSPVYGIKTFLESFSDSHEDTLIGIENIDKEVKRIKFFLLNPAEKLKEIVKECRTLILIGGTMKPIEQLMDAFIRVCSLPREKIRTFSCGHIIDKNQLIAMPIGTSKNGIKFHFTFEERNNISMFNALLDSIMEISSFTPNGIVVFFPSYVYLETFKKCVMTESYDKLSSIKDIFFESKDATSSLLNNYSTKAITNKGAILFGVIGGKLSEGINFCDKLGRCIIMIGLPYPNKNSIEISSKMTYLQKHVSQASAQNFYNSLCMHAVNQGIGRAIRHRNDYATIILIDDRYQSDSIQKQLPNWIVDKIVKCNNFKDIIDKSIEFFKNKL</sequence>
<dbReference type="SMART" id="SM00491">
    <property type="entry name" value="HELICc2"/>
    <property type="match status" value="1"/>
</dbReference>
<evidence type="ECO:0000256" key="8">
    <source>
        <dbReference type="ARBA" id="ARBA00022840"/>
    </source>
</evidence>
<keyword evidence="4" id="KW-0479">Metal-binding</keyword>
<dbReference type="GO" id="GO:0005634">
    <property type="term" value="C:nucleus"/>
    <property type="evidence" value="ECO:0007669"/>
    <property type="project" value="UniProtKB-SubCell"/>
</dbReference>
<reference evidence="15" key="1">
    <citation type="submission" date="2017-02" db="UniProtKB">
        <authorList>
            <consortium name="WormBaseParasite"/>
        </authorList>
    </citation>
    <scope>IDENTIFICATION</scope>
</reference>
<dbReference type="GO" id="GO:0005524">
    <property type="term" value="F:ATP binding"/>
    <property type="evidence" value="ECO:0007669"/>
    <property type="project" value="UniProtKB-KW"/>
</dbReference>
<keyword evidence="9" id="KW-0408">Iron</keyword>
<feature type="domain" description="Helicase ATP-binding" evidence="13">
    <location>
        <begin position="6"/>
        <end position="404"/>
    </location>
</feature>
<dbReference type="GO" id="GO:0046872">
    <property type="term" value="F:metal ion binding"/>
    <property type="evidence" value="ECO:0007669"/>
    <property type="project" value="UniProtKB-KW"/>
</dbReference>
<dbReference type="Proteomes" id="UP000038045">
    <property type="component" value="Unplaced"/>
</dbReference>
<dbReference type="AlphaFoldDB" id="A0A0N4ZL84"/>
<evidence type="ECO:0000256" key="6">
    <source>
        <dbReference type="ARBA" id="ARBA00022801"/>
    </source>
</evidence>
<comment type="cofactor">
    <cofactor evidence="1">
        <name>[4Fe-4S] cluster</name>
        <dbReference type="ChEBI" id="CHEBI:49883"/>
    </cofactor>
</comment>
<organism evidence="14 15">
    <name type="scientific">Parastrongyloides trichosuri</name>
    <name type="common">Possum-specific nematode worm</name>
    <dbReference type="NCBI Taxonomy" id="131310"/>
    <lineage>
        <taxon>Eukaryota</taxon>
        <taxon>Metazoa</taxon>
        <taxon>Ecdysozoa</taxon>
        <taxon>Nematoda</taxon>
        <taxon>Chromadorea</taxon>
        <taxon>Rhabditida</taxon>
        <taxon>Tylenchina</taxon>
        <taxon>Panagrolaimomorpha</taxon>
        <taxon>Strongyloidoidea</taxon>
        <taxon>Strongyloididae</taxon>
        <taxon>Parastrongyloides</taxon>
    </lineage>
</organism>
<dbReference type="GO" id="GO:0006139">
    <property type="term" value="P:nucleobase-containing compound metabolic process"/>
    <property type="evidence" value="ECO:0007669"/>
    <property type="project" value="InterPro"/>
</dbReference>
<dbReference type="InterPro" id="IPR013020">
    <property type="entry name" value="Rad3/Chl1-like"/>
</dbReference>
<evidence type="ECO:0000256" key="4">
    <source>
        <dbReference type="ARBA" id="ARBA00022723"/>
    </source>
</evidence>
<evidence type="ECO:0000256" key="2">
    <source>
        <dbReference type="ARBA" id="ARBA00004123"/>
    </source>
</evidence>
<dbReference type="PANTHER" id="PTHR11472">
    <property type="entry name" value="DNA REPAIR DEAD HELICASE RAD3/XP-D SUBFAMILY MEMBER"/>
    <property type="match status" value="1"/>
</dbReference>
<keyword evidence="7" id="KW-0347">Helicase</keyword>
<dbReference type="InterPro" id="IPR014013">
    <property type="entry name" value="Helic_SF1/SF2_ATP-bd_DinG/Rad3"/>
</dbReference>
<keyword evidence="5" id="KW-0547">Nucleotide-binding</keyword>
<evidence type="ECO:0000256" key="12">
    <source>
        <dbReference type="ARBA" id="ARBA00023242"/>
    </source>
</evidence>
<dbReference type="InterPro" id="IPR027417">
    <property type="entry name" value="P-loop_NTPase"/>
</dbReference>
<dbReference type="CDD" id="cd18788">
    <property type="entry name" value="SF2_C_XPD"/>
    <property type="match status" value="1"/>
</dbReference>
<dbReference type="NCBIfam" id="TIGR00604">
    <property type="entry name" value="rad3"/>
    <property type="match status" value="1"/>
</dbReference>
<dbReference type="SUPFAM" id="SSF52540">
    <property type="entry name" value="P-loop containing nucleoside triphosphate hydrolases"/>
    <property type="match status" value="1"/>
</dbReference>
<dbReference type="InterPro" id="IPR006554">
    <property type="entry name" value="Helicase-like_DEXD_c2"/>
</dbReference>